<feature type="compositionally biased region" description="Low complexity" evidence="2">
    <location>
        <begin position="376"/>
        <end position="387"/>
    </location>
</feature>
<protein>
    <recommendedName>
        <fullName evidence="3">STB6-like N-terminal domain-containing protein</fullName>
    </recommendedName>
</protein>
<feature type="compositionally biased region" description="Pro residues" evidence="2">
    <location>
        <begin position="454"/>
        <end position="472"/>
    </location>
</feature>
<dbReference type="InterPro" id="IPR059025">
    <property type="entry name" value="STB6_N"/>
</dbReference>
<feature type="compositionally biased region" description="Gly residues" evidence="2">
    <location>
        <begin position="388"/>
        <end position="399"/>
    </location>
</feature>
<accession>A0A8H7S8Z1</accession>
<name>A0A8H7S8Z1_9FUNG</name>
<feature type="compositionally biased region" description="Polar residues" evidence="2">
    <location>
        <begin position="442"/>
        <end position="451"/>
    </location>
</feature>
<feature type="domain" description="STB6-like N-terminal" evidence="3">
    <location>
        <begin position="6"/>
        <end position="143"/>
    </location>
</feature>
<proteinExistence type="predicted"/>
<dbReference type="Proteomes" id="UP000646827">
    <property type="component" value="Unassembled WGS sequence"/>
</dbReference>
<reference evidence="4 5" key="1">
    <citation type="submission" date="2020-12" db="EMBL/GenBank/DDBJ databases">
        <title>Metabolic potential, ecology and presence of endohyphal bacteria is reflected in genomic diversity of Mucoromycotina.</title>
        <authorList>
            <person name="Muszewska A."/>
            <person name="Okrasinska A."/>
            <person name="Steczkiewicz K."/>
            <person name="Drgas O."/>
            <person name="Orlowska M."/>
            <person name="Perlinska-Lenart U."/>
            <person name="Aleksandrzak-Piekarczyk T."/>
            <person name="Szatraj K."/>
            <person name="Zielenkiewicz U."/>
            <person name="Pilsyk S."/>
            <person name="Malc E."/>
            <person name="Mieczkowski P."/>
            <person name="Kruszewska J.S."/>
            <person name="Biernat P."/>
            <person name="Pawlowska J."/>
        </authorList>
    </citation>
    <scope>NUCLEOTIDE SEQUENCE [LARGE SCALE GENOMIC DNA]</scope>
    <source>
        <strain evidence="4 5">CBS 142.35</strain>
    </source>
</reference>
<evidence type="ECO:0000256" key="2">
    <source>
        <dbReference type="SAM" id="MobiDB-lite"/>
    </source>
</evidence>
<sequence length="868" mass="98723">MLHDGKQFVFVERKKTLQLAESCGLGIVEEEAYLVGYQIYIIEQWLCDRSIASNTIKVFTGDQNHFIRVCVIRISTAELQHPRPEIQAFFNTHTPLKFKPTCLGEIMLTDPSELPFDMDMVLVPDGDYDKWINQAYVNINLRRTNCTGRSALNLRKPNPASEEKFRSIYKIAETVPFEQAVINLVRLAQIALYLFNLLKKEYIDGLICNETTQAFWQFYIKYHPHKSPEYQLKEPWMEPHLLAALISKLVLCRNKLHAYNFTTIKDPFADYEHFRFDIEEYQRAKNLRRTKMIDLETLDKLNEYTVGQLKVRNVIKSKLDDISGISNSSLSTESSDPEVFRHHATIESLRAIWRPRLKNTSASNTGSGHLHHHIKSNTNNNNNNNTGGTYGGTGSGSGNSGELEKHHHEIMHMIKGVSARTTRTSGAAAEMISKFAGSFHVRSNSNRNQQHPRIIPPSPPPPQLSPPPPPSGPLVSRNSSSVTDTSVQVTDPSGFSTVEDILHPPSRTTQIKVSNTIFENPQSSDDELYNSSYRSDSDIPPWRLQAERQDNSVEQLQHELVPSPSSIPSSDGPRSDVAIHDVADFTPVSHPHRIPRRTRSVSDSIVPVSIFFSSSTSPGIQHHDSMDDDMDDDDDTDDDVDDMIPFHRTHSLTMIPTAALSDDDNNNNNNNYNSHFDDDILLSDSADEFPSQIQQQRPAVTMDIQTYLLFEKLQRQHTLLSHAYKDLRQVAHGYEERANNLRTTYLRRSAEFEQMERAAKQAMEEQHETELRLKDAEDGSAKLHYELNVLNENLKDVEDNVSTFYDKVSLLEHKMHDSQQSITTMLIIGNYFDYYWRKVKGWLMGSEGFTTGTDVTATTTTTTTTPQL</sequence>
<dbReference type="Pfam" id="PF25995">
    <property type="entry name" value="STB6_N"/>
    <property type="match status" value="1"/>
</dbReference>
<dbReference type="GO" id="GO:0070822">
    <property type="term" value="C:Sin3-type complex"/>
    <property type="evidence" value="ECO:0007669"/>
    <property type="project" value="TreeGrafter"/>
</dbReference>
<dbReference type="OrthoDB" id="19806at2759"/>
<feature type="coiled-coil region" evidence="1">
    <location>
        <begin position="724"/>
        <end position="807"/>
    </location>
</feature>
<gene>
    <name evidence="4" type="ORF">INT45_005325</name>
</gene>
<dbReference type="InterPro" id="IPR038919">
    <property type="entry name" value="STB2/STB2"/>
</dbReference>
<evidence type="ECO:0000313" key="4">
    <source>
        <dbReference type="EMBL" id="KAG2224801.1"/>
    </source>
</evidence>
<feature type="compositionally biased region" description="Polar residues" evidence="2">
    <location>
        <begin position="506"/>
        <end position="534"/>
    </location>
</feature>
<dbReference type="EMBL" id="JAEPRB010000037">
    <property type="protein sequence ID" value="KAG2224801.1"/>
    <property type="molecule type" value="Genomic_DNA"/>
</dbReference>
<feature type="region of interest" description="Disordered" evidence="2">
    <location>
        <begin position="442"/>
        <end position="574"/>
    </location>
</feature>
<evidence type="ECO:0000313" key="5">
    <source>
        <dbReference type="Proteomes" id="UP000646827"/>
    </source>
</evidence>
<comment type="caution">
    <text evidence="4">The sequence shown here is derived from an EMBL/GenBank/DDBJ whole genome shotgun (WGS) entry which is preliminary data.</text>
</comment>
<feature type="compositionally biased region" description="Low complexity" evidence="2">
    <location>
        <begin position="479"/>
        <end position="493"/>
    </location>
</feature>
<evidence type="ECO:0000256" key="1">
    <source>
        <dbReference type="SAM" id="Coils"/>
    </source>
</evidence>
<dbReference type="AlphaFoldDB" id="A0A8H7S8Z1"/>
<feature type="region of interest" description="Disordered" evidence="2">
    <location>
        <begin position="615"/>
        <end position="634"/>
    </location>
</feature>
<organism evidence="4 5">
    <name type="scientific">Circinella minor</name>
    <dbReference type="NCBI Taxonomy" id="1195481"/>
    <lineage>
        <taxon>Eukaryota</taxon>
        <taxon>Fungi</taxon>
        <taxon>Fungi incertae sedis</taxon>
        <taxon>Mucoromycota</taxon>
        <taxon>Mucoromycotina</taxon>
        <taxon>Mucoromycetes</taxon>
        <taxon>Mucorales</taxon>
        <taxon>Lichtheimiaceae</taxon>
        <taxon>Circinella</taxon>
    </lineage>
</organism>
<dbReference type="PANTHER" id="PTHR31011">
    <property type="entry name" value="PROTEIN STB2-RELATED"/>
    <property type="match status" value="1"/>
</dbReference>
<feature type="compositionally biased region" description="Low complexity" evidence="2">
    <location>
        <begin position="562"/>
        <end position="572"/>
    </location>
</feature>
<dbReference type="PANTHER" id="PTHR31011:SF2">
    <property type="entry name" value="PROTEIN STB2-RELATED"/>
    <property type="match status" value="1"/>
</dbReference>
<keyword evidence="5" id="KW-1185">Reference proteome</keyword>
<feature type="region of interest" description="Disordered" evidence="2">
    <location>
        <begin position="360"/>
        <end position="403"/>
    </location>
</feature>
<keyword evidence="1" id="KW-0175">Coiled coil</keyword>
<evidence type="ECO:0000259" key="3">
    <source>
        <dbReference type="Pfam" id="PF25995"/>
    </source>
</evidence>